<dbReference type="GeneID" id="43662864"/>
<dbReference type="OrthoDB" id="3016366at2759"/>
<reference evidence="1 2" key="1">
    <citation type="submission" date="2019-04" db="EMBL/GenBank/DDBJ databases">
        <authorList>
            <consortium name="DOE Joint Genome Institute"/>
            <person name="Mondo S."/>
            <person name="Kjaerbolling I."/>
            <person name="Vesth T."/>
            <person name="Frisvad J.C."/>
            <person name="Nybo J.L."/>
            <person name="Theobald S."/>
            <person name="Kildgaard S."/>
            <person name="Isbrandt T."/>
            <person name="Kuo A."/>
            <person name="Sato A."/>
            <person name="Lyhne E.K."/>
            <person name="Kogle M.E."/>
            <person name="Wiebenga A."/>
            <person name="Kun R.S."/>
            <person name="Lubbers R.J."/>
            <person name="Makela M.R."/>
            <person name="Barry K."/>
            <person name="Chovatia M."/>
            <person name="Clum A."/>
            <person name="Daum C."/>
            <person name="Haridas S."/>
            <person name="He G."/>
            <person name="LaButti K."/>
            <person name="Lipzen A."/>
            <person name="Riley R."/>
            <person name="Salamov A."/>
            <person name="Simmons B.A."/>
            <person name="Magnuson J.K."/>
            <person name="Henrissat B."/>
            <person name="Mortensen U.H."/>
            <person name="Larsen T.O."/>
            <person name="Devries R.P."/>
            <person name="Grigoriev I.V."/>
            <person name="Machida M."/>
            <person name="Baker S.E."/>
            <person name="Andersen M.R."/>
            <person name="Cantor M.N."/>
            <person name="Hua S.X."/>
        </authorList>
    </citation>
    <scope>NUCLEOTIDE SEQUENCE [LARGE SCALE GENOMIC DNA]</scope>
    <source>
        <strain evidence="1 2">CBS 119388</strain>
    </source>
</reference>
<protein>
    <submittedName>
        <fullName evidence="1">Uncharacterized protein</fullName>
    </submittedName>
</protein>
<sequence length="188" mass="21281">MGNLAKPDSVARVTNARQRGLEIKKLQEEALAQLPLNTLYIVLYIRSDPPRANDFHWGYYFHQTTSGGSKYHMRNLGGGWIPDHGPTSGVFKSNFLCVLIQIANVPEPKHAILDQTMRSRDDDVNQIPGVTCRIWLMTILQRLIEEGLVRCDDHQKLQDECMMFGNQYSATAASNSQPRPVVRSKLCK</sequence>
<name>A0A5N7DEW7_9EURO</name>
<keyword evidence="2" id="KW-1185">Reference proteome</keyword>
<dbReference type="AlphaFoldDB" id="A0A5N7DEW7"/>
<gene>
    <name evidence="1" type="ORF">BDV37DRAFT_100279</name>
</gene>
<dbReference type="EMBL" id="ML736763">
    <property type="protein sequence ID" value="KAE8404950.1"/>
    <property type="molecule type" value="Genomic_DNA"/>
</dbReference>
<dbReference type="RefSeq" id="XP_031942269.1">
    <property type="nucleotide sequence ID" value="XM_032078173.1"/>
</dbReference>
<dbReference type="Proteomes" id="UP000325579">
    <property type="component" value="Unassembled WGS sequence"/>
</dbReference>
<evidence type="ECO:0000313" key="1">
    <source>
        <dbReference type="EMBL" id="KAE8404950.1"/>
    </source>
</evidence>
<organism evidence="1 2">
    <name type="scientific">Aspergillus pseudonomiae</name>
    <dbReference type="NCBI Taxonomy" id="1506151"/>
    <lineage>
        <taxon>Eukaryota</taxon>
        <taxon>Fungi</taxon>
        <taxon>Dikarya</taxon>
        <taxon>Ascomycota</taxon>
        <taxon>Pezizomycotina</taxon>
        <taxon>Eurotiomycetes</taxon>
        <taxon>Eurotiomycetidae</taxon>
        <taxon>Eurotiales</taxon>
        <taxon>Aspergillaceae</taxon>
        <taxon>Aspergillus</taxon>
        <taxon>Aspergillus subgen. Circumdati</taxon>
    </lineage>
</organism>
<accession>A0A5N7DEW7</accession>
<proteinExistence type="predicted"/>
<evidence type="ECO:0000313" key="2">
    <source>
        <dbReference type="Proteomes" id="UP000325579"/>
    </source>
</evidence>